<dbReference type="PANTHER" id="PTHR40032">
    <property type="entry name" value="EXPORTED PROTEIN-RELATED"/>
    <property type="match status" value="1"/>
</dbReference>
<dbReference type="AlphaFoldDB" id="A0A9D1SYU5"/>
<evidence type="ECO:0000313" key="3">
    <source>
        <dbReference type="Proteomes" id="UP000886861"/>
    </source>
</evidence>
<organism evidence="2 3">
    <name type="scientific">Candidatus Caccopulliclostridium gallistercoris</name>
    <dbReference type="NCBI Taxonomy" id="2840719"/>
    <lineage>
        <taxon>Bacteria</taxon>
        <taxon>Bacillati</taxon>
        <taxon>Bacillota</taxon>
        <taxon>Clostridia</taxon>
        <taxon>Candidatus Caccopulliclostridium</taxon>
    </lineage>
</organism>
<feature type="domain" description="Putative amidase" evidence="1">
    <location>
        <begin position="5"/>
        <end position="148"/>
    </location>
</feature>
<sequence>MIKPYNRISAVDYALKYALSPNPEYYFFGGIGGDCTNFTSQCLYAGSKVMNYYKYNGWYYNNVNSRSPSWTSVQFFQNFILNNNSIGPFAKLVPQNEIEIGDLIQLKQRNIFNHSLIVTKIENNRIYISSHSSNELNRPLDTYFYNEILFIKILGVRE</sequence>
<accession>A0A9D1SYU5</accession>
<gene>
    <name evidence="2" type="ORF">IAA62_00765</name>
</gene>
<dbReference type="Proteomes" id="UP000886861">
    <property type="component" value="Unassembled WGS sequence"/>
</dbReference>
<proteinExistence type="predicted"/>
<protein>
    <submittedName>
        <fullName evidence="2">Amidase domain-containing protein</fullName>
    </submittedName>
</protein>
<dbReference type="PANTHER" id="PTHR40032:SF1">
    <property type="entry name" value="EXPORTED PROTEIN"/>
    <property type="match status" value="1"/>
</dbReference>
<comment type="caution">
    <text evidence="2">The sequence shown here is derived from an EMBL/GenBank/DDBJ whole genome shotgun (WGS) entry which is preliminary data.</text>
</comment>
<dbReference type="InterPro" id="IPR024301">
    <property type="entry name" value="Amidase_6"/>
</dbReference>
<reference evidence="2" key="1">
    <citation type="submission" date="2020-10" db="EMBL/GenBank/DDBJ databases">
        <authorList>
            <person name="Gilroy R."/>
        </authorList>
    </citation>
    <scope>NUCLEOTIDE SEQUENCE</scope>
    <source>
        <strain evidence="2">CHK186-9395</strain>
    </source>
</reference>
<evidence type="ECO:0000259" key="1">
    <source>
        <dbReference type="Pfam" id="PF12671"/>
    </source>
</evidence>
<dbReference type="EMBL" id="DVOJ01000004">
    <property type="protein sequence ID" value="HIV01076.1"/>
    <property type="molecule type" value="Genomic_DNA"/>
</dbReference>
<evidence type="ECO:0000313" key="2">
    <source>
        <dbReference type="EMBL" id="HIV01076.1"/>
    </source>
</evidence>
<reference evidence="2" key="2">
    <citation type="journal article" date="2021" name="PeerJ">
        <title>Extensive microbial diversity within the chicken gut microbiome revealed by metagenomics and culture.</title>
        <authorList>
            <person name="Gilroy R."/>
            <person name="Ravi A."/>
            <person name="Getino M."/>
            <person name="Pursley I."/>
            <person name="Horton D.L."/>
            <person name="Alikhan N.F."/>
            <person name="Baker D."/>
            <person name="Gharbi K."/>
            <person name="Hall N."/>
            <person name="Watson M."/>
            <person name="Adriaenssens E.M."/>
            <person name="Foster-Nyarko E."/>
            <person name="Jarju S."/>
            <person name="Secka A."/>
            <person name="Antonio M."/>
            <person name="Oren A."/>
            <person name="Chaudhuri R.R."/>
            <person name="La Ragione R."/>
            <person name="Hildebrand F."/>
            <person name="Pallen M.J."/>
        </authorList>
    </citation>
    <scope>NUCLEOTIDE SEQUENCE</scope>
    <source>
        <strain evidence="2">CHK186-9395</strain>
    </source>
</reference>
<name>A0A9D1SYU5_9FIRM</name>
<dbReference type="Pfam" id="PF12671">
    <property type="entry name" value="Amidase_6"/>
    <property type="match status" value="1"/>
</dbReference>